<evidence type="ECO:0000256" key="1">
    <source>
        <dbReference type="ARBA" id="ARBA00022801"/>
    </source>
</evidence>
<dbReference type="GO" id="GO:0008745">
    <property type="term" value="F:N-acetylmuramoyl-L-alanine amidase activity"/>
    <property type="evidence" value="ECO:0007669"/>
    <property type="project" value="UniProtKB-EC"/>
</dbReference>
<name>A0A956N8I6_UNCEI</name>
<reference evidence="4" key="2">
    <citation type="journal article" date="2021" name="Microbiome">
        <title>Successional dynamics and alternative stable states in a saline activated sludge microbial community over 9 years.</title>
        <authorList>
            <person name="Wang Y."/>
            <person name="Ye J."/>
            <person name="Ju F."/>
            <person name="Liu L."/>
            <person name="Boyd J.A."/>
            <person name="Deng Y."/>
            <person name="Parks D.H."/>
            <person name="Jiang X."/>
            <person name="Yin X."/>
            <person name="Woodcroft B.J."/>
            <person name="Tyson G.W."/>
            <person name="Hugenholtz P."/>
            <person name="Polz M.F."/>
            <person name="Zhang T."/>
        </authorList>
    </citation>
    <scope>NUCLEOTIDE SEQUENCE</scope>
    <source>
        <strain evidence="4">HKST-UBA02</strain>
    </source>
</reference>
<dbReference type="EMBL" id="JAGQHS010000007">
    <property type="protein sequence ID" value="MCA9754675.1"/>
    <property type="molecule type" value="Genomic_DNA"/>
</dbReference>
<dbReference type="CDD" id="cd02696">
    <property type="entry name" value="MurNAc-LAA"/>
    <property type="match status" value="1"/>
</dbReference>
<gene>
    <name evidence="4" type="ORF">KDA27_02650</name>
</gene>
<feature type="region of interest" description="Disordered" evidence="2">
    <location>
        <begin position="139"/>
        <end position="236"/>
    </location>
</feature>
<dbReference type="SUPFAM" id="SSF53187">
    <property type="entry name" value="Zn-dependent exopeptidases"/>
    <property type="match status" value="1"/>
</dbReference>
<dbReference type="InterPro" id="IPR002508">
    <property type="entry name" value="MurNAc-LAA_cat"/>
</dbReference>
<feature type="domain" description="MurNAc-LAA" evidence="3">
    <location>
        <begin position="299"/>
        <end position="453"/>
    </location>
</feature>
<feature type="compositionally biased region" description="Basic and acidic residues" evidence="2">
    <location>
        <begin position="224"/>
        <end position="236"/>
    </location>
</feature>
<dbReference type="Gene3D" id="3.40.630.40">
    <property type="entry name" value="Zn-dependent exopeptidases"/>
    <property type="match status" value="1"/>
</dbReference>
<proteinExistence type="predicted"/>
<evidence type="ECO:0000313" key="4">
    <source>
        <dbReference type="EMBL" id="MCA9754675.1"/>
    </source>
</evidence>
<dbReference type="GO" id="GO:0030288">
    <property type="term" value="C:outer membrane-bounded periplasmic space"/>
    <property type="evidence" value="ECO:0007669"/>
    <property type="project" value="TreeGrafter"/>
</dbReference>
<comment type="caution">
    <text evidence="4">The sequence shown here is derived from an EMBL/GenBank/DDBJ whole genome shotgun (WGS) entry which is preliminary data.</text>
</comment>
<accession>A0A956N8I6</accession>
<dbReference type="PANTHER" id="PTHR30404:SF0">
    <property type="entry name" value="N-ACETYLMURAMOYL-L-ALANINE AMIDASE AMIC"/>
    <property type="match status" value="1"/>
</dbReference>
<sequence>MNGFSLKRLAILAGLTLLVQTCVSVVPAVAAIEVRELRTGVTPERTRLVLDLASEGATWRVAEQTERGAVVLFAGVRLGDSATTNLESVGRITTAKLEAEGDAGLRLAIQMSAASDIRIFTLSNPPRWVLDVLPASAKGSAGGEPVKAAEPAPDEPSSKSEESRPGVADGSTGPAESRKRVEEAAPQAVSPSETVPEAVADAAAEAKTEIAATVETDATSSEPAPRELLPEPERRGPRVVVIDAGHGGEDPGATGPGLREKDVCLDVARRLHRALSAMEGVHPVLTRSRDVIVPLRQRMKLAEEVEADLFVSIHVNAAEATDAHGVEVFFLSLRGASDEASRELAKAENAALAVSSPEASDAPQELPFNLSLRQSDTLIRSSLAAEAVLNSFVERDLAENRGVRQAAFVVLKSVQVPSILVELGFASNAVDREKLKKEEHRQQLADALGQGVKAYFDRFAPERSAN</sequence>
<organism evidence="4 5">
    <name type="scientific">Eiseniibacteriota bacterium</name>
    <dbReference type="NCBI Taxonomy" id="2212470"/>
    <lineage>
        <taxon>Bacteria</taxon>
        <taxon>Candidatus Eiseniibacteriota</taxon>
    </lineage>
</organism>
<keyword evidence="1 4" id="KW-0378">Hydrolase</keyword>
<reference evidence="4" key="1">
    <citation type="submission" date="2020-04" db="EMBL/GenBank/DDBJ databases">
        <authorList>
            <person name="Zhang T."/>
        </authorList>
    </citation>
    <scope>NUCLEOTIDE SEQUENCE</scope>
    <source>
        <strain evidence="4">HKST-UBA02</strain>
    </source>
</reference>
<evidence type="ECO:0000313" key="5">
    <source>
        <dbReference type="Proteomes" id="UP000739538"/>
    </source>
</evidence>
<dbReference type="Pfam" id="PF01520">
    <property type="entry name" value="Amidase_3"/>
    <property type="match status" value="1"/>
</dbReference>
<dbReference type="InterPro" id="IPR050695">
    <property type="entry name" value="N-acetylmuramoyl_amidase_3"/>
</dbReference>
<dbReference type="PANTHER" id="PTHR30404">
    <property type="entry name" value="N-ACETYLMURAMOYL-L-ALANINE AMIDASE"/>
    <property type="match status" value="1"/>
</dbReference>
<dbReference type="Proteomes" id="UP000739538">
    <property type="component" value="Unassembled WGS sequence"/>
</dbReference>
<evidence type="ECO:0000256" key="2">
    <source>
        <dbReference type="SAM" id="MobiDB-lite"/>
    </source>
</evidence>
<dbReference type="EC" id="3.5.1.28" evidence="4"/>
<feature type="compositionally biased region" description="Low complexity" evidence="2">
    <location>
        <begin position="193"/>
        <end position="223"/>
    </location>
</feature>
<dbReference type="SMART" id="SM00646">
    <property type="entry name" value="Ami_3"/>
    <property type="match status" value="1"/>
</dbReference>
<dbReference type="AlphaFoldDB" id="A0A956N8I6"/>
<protein>
    <submittedName>
        <fullName evidence="4">N-acetylmuramoyl-L-alanine amidase</fullName>
        <ecNumber evidence="4">3.5.1.28</ecNumber>
    </submittedName>
</protein>
<evidence type="ECO:0000259" key="3">
    <source>
        <dbReference type="SMART" id="SM00646"/>
    </source>
</evidence>
<dbReference type="GO" id="GO:0009253">
    <property type="term" value="P:peptidoglycan catabolic process"/>
    <property type="evidence" value="ECO:0007669"/>
    <property type="project" value="InterPro"/>
</dbReference>